<evidence type="ECO:0000313" key="2">
    <source>
        <dbReference type="Proteomes" id="UP000799302"/>
    </source>
</evidence>
<dbReference type="EMBL" id="MU004238">
    <property type="protein sequence ID" value="KAF2667244.1"/>
    <property type="molecule type" value="Genomic_DNA"/>
</dbReference>
<reference evidence="1" key="1">
    <citation type="journal article" date="2020" name="Stud. Mycol.">
        <title>101 Dothideomycetes genomes: a test case for predicting lifestyles and emergence of pathogens.</title>
        <authorList>
            <person name="Haridas S."/>
            <person name="Albert R."/>
            <person name="Binder M."/>
            <person name="Bloem J."/>
            <person name="Labutti K."/>
            <person name="Salamov A."/>
            <person name="Andreopoulos B."/>
            <person name="Baker S."/>
            <person name="Barry K."/>
            <person name="Bills G."/>
            <person name="Bluhm B."/>
            <person name="Cannon C."/>
            <person name="Castanera R."/>
            <person name="Culley D."/>
            <person name="Daum C."/>
            <person name="Ezra D."/>
            <person name="Gonzalez J."/>
            <person name="Henrissat B."/>
            <person name="Kuo A."/>
            <person name="Liang C."/>
            <person name="Lipzen A."/>
            <person name="Lutzoni F."/>
            <person name="Magnuson J."/>
            <person name="Mondo S."/>
            <person name="Nolan M."/>
            <person name="Ohm R."/>
            <person name="Pangilinan J."/>
            <person name="Park H.-J."/>
            <person name="Ramirez L."/>
            <person name="Alfaro M."/>
            <person name="Sun H."/>
            <person name="Tritt A."/>
            <person name="Yoshinaga Y."/>
            <person name="Zwiers L.-H."/>
            <person name="Turgeon B."/>
            <person name="Goodwin S."/>
            <person name="Spatafora J."/>
            <person name="Crous P."/>
            <person name="Grigoriev I."/>
        </authorList>
    </citation>
    <scope>NUCLEOTIDE SEQUENCE</scope>
    <source>
        <strain evidence="1">CBS 115976</strain>
    </source>
</reference>
<dbReference type="AlphaFoldDB" id="A0A6A6U8M5"/>
<organism evidence="1 2">
    <name type="scientific">Microthyrium microscopicum</name>
    <dbReference type="NCBI Taxonomy" id="703497"/>
    <lineage>
        <taxon>Eukaryota</taxon>
        <taxon>Fungi</taxon>
        <taxon>Dikarya</taxon>
        <taxon>Ascomycota</taxon>
        <taxon>Pezizomycotina</taxon>
        <taxon>Dothideomycetes</taxon>
        <taxon>Dothideomycetes incertae sedis</taxon>
        <taxon>Microthyriales</taxon>
        <taxon>Microthyriaceae</taxon>
        <taxon>Microthyrium</taxon>
    </lineage>
</organism>
<protein>
    <submittedName>
        <fullName evidence="1">Uncharacterized protein</fullName>
    </submittedName>
</protein>
<name>A0A6A6U8M5_9PEZI</name>
<gene>
    <name evidence="1" type="ORF">BT63DRAFT_427647</name>
</gene>
<proteinExistence type="predicted"/>
<sequence>MASTHLTSPEQLRRLLFNRYNHQQTCIGHALSLRRRCQGIIPEYDRRYCRSLCNDGDIDYVQAMLDELLEAGLCARHKKQAARISNILDTCDGVYDADAKPSIADRRFFEEEEVGERDSLDLWGFQVKQEADSQSYYSAMSCPPVVTAAIDLPEEQVVPLPHLTMQTNKSTSVLHSNDIPSAASMGSNACLSPQLQVSSNNTGSAITPLAHYSTTGAAGRRLVQAAASASGTLPRDGNKGRLDTERWTGRRKILGVVGILICGGFLILHC</sequence>
<keyword evidence="2" id="KW-1185">Reference proteome</keyword>
<accession>A0A6A6U8M5</accession>
<evidence type="ECO:0000313" key="1">
    <source>
        <dbReference type="EMBL" id="KAF2667244.1"/>
    </source>
</evidence>
<dbReference type="Proteomes" id="UP000799302">
    <property type="component" value="Unassembled WGS sequence"/>
</dbReference>